<comment type="caution">
    <text evidence="1">The sequence shown here is derived from an EMBL/GenBank/DDBJ whole genome shotgun (WGS) entry which is preliminary data.</text>
</comment>
<sequence>MHNLTEKKPNFSNESKIVKSAFDENYLLQNILFTTSNDSSIVGMAPENSVLEPH</sequence>
<accession>A0A4Y2MFZ4</accession>
<gene>
    <name evidence="1" type="ORF">AVEN_191679_1</name>
</gene>
<keyword evidence="2" id="KW-1185">Reference proteome</keyword>
<dbReference type="EMBL" id="BGPR01204273">
    <property type="protein sequence ID" value="GBN26061.1"/>
    <property type="molecule type" value="Genomic_DNA"/>
</dbReference>
<dbReference type="AlphaFoldDB" id="A0A4Y2MFZ4"/>
<organism evidence="1 2">
    <name type="scientific">Araneus ventricosus</name>
    <name type="common">Orbweaver spider</name>
    <name type="synonym">Epeira ventricosa</name>
    <dbReference type="NCBI Taxonomy" id="182803"/>
    <lineage>
        <taxon>Eukaryota</taxon>
        <taxon>Metazoa</taxon>
        <taxon>Ecdysozoa</taxon>
        <taxon>Arthropoda</taxon>
        <taxon>Chelicerata</taxon>
        <taxon>Arachnida</taxon>
        <taxon>Araneae</taxon>
        <taxon>Araneomorphae</taxon>
        <taxon>Entelegynae</taxon>
        <taxon>Araneoidea</taxon>
        <taxon>Araneidae</taxon>
        <taxon>Araneus</taxon>
    </lineage>
</organism>
<feature type="non-terminal residue" evidence="1">
    <location>
        <position position="54"/>
    </location>
</feature>
<protein>
    <submittedName>
        <fullName evidence="1">Uncharacterized protein</fullName>
    </submittedName>
</protein>
<name>A0A4Y2MFZ4_ARAVE</name>
<evidence type="ECO:0000313" key="2">
    <source>
        <dbReference type="Proteomes" id="UP000499080"/>
    </source>
</evidence>
<evidence type="ECO:0000313" key="1">
    <source>
        <dbReference type="EMBL" id="GBN26061.1"/>
    </source>
</evidence>
<proteinExistence type="predicted"/>
<reference evidence="1 2" key="1">
    <citation type="journal article" date="2019" name="Sci. Rep.">
        <title>Orb-weaving spider Araneus ventricosus genome elucidates the spidroin gene catalogue.</title>
        <authorList>
            <person name="Kono N."/>
            <person name="Nakamura H."/>
            <person name="Ohtoshi R."/>
            <person name="Moran D.A.P."/>
            <person name="Shinohara A."/>
            <person name="Yoshida Y."/>
            <person name="Fujiwara M."/>
            <person name="Mori M."/>
            <person name="Tomita M."/>
            <person name="Arakawa K."/>
        </authorList>
    </citation>
    <scope>NUCLEOTIDE SEQUENCE [LARGE SCALE GENOMIC DNA]</scope>
</reference>
<dbReference type="Proteomes" id="UP000499080">
    <property type="component" value="Unassembled WGS sequence"/>
</dbReference>